<sequence>MNAARKNRPPEGLLVNLSACKYPLVREAAERLGYKVSEDEGDMWDLFWSDLSVSAERVQRLLPFQRLNHFPGMLEICRKAALSKHMARLQRQLPDEYRFYPPSLVLPEQLDELMAALRRNKARAEAAQAGAAAGAAGGSAAGAAGGGAAGGGGGGGGGGGVVTYILKPSAGTQGRGIHLVQFPHQLAEAGDVSTCVAQAYVASPLLLDGFKFDLRVYALVEAVDPLRIHLFDQGLARLATEPYQPPHPANLRHATMHLTNYAVNKAAAGFVPADAAPAGGGSKRPMSAVLAGVAAAQGTSEEALRGAIADVITKTVMAIQPLLAHTYHTAVSSTAQPPKACNCASLDHLADSADPTAPCACPPSLCFELLGFDIMFDTQLQPWLLEVNHSPSFAADSRLDRAVKGEMLARAMLMLDQRPDAKRLHAEAEARAQAERLYHHPAYAPVTAAAVGAGVRGALSAAPKSRNLQATAAALEALEAHSEALLASGARVWGSGSTSSGASSATSASAVWAGGRSGHDGAARGLARRALSFSGGGAGGGGDSEGEGGGGRFRLIFPTASDAQRKRYNRILQTSTALYPQQRCQCAWCTRRRDLALLTMSGTQLLGLASRPMSGRAPGYAAAAVSSVPPSTASSAAVSAAVSVPAASVGGTGGATGAGAGEARQDTGFGSGAGAGYGAGAGAGAGASPPARTSSLGHLPPRPSSALGASVGGGVVGFSASWRSRTGSARRSRPSSGHAGGWAAGGGSSGARAEESCEGEGEDEDQDARPRSQAGAAVAPQPRPSRPASRGHGRPPRPHSYSAASSAVAALAGGCGSARRSMSDDAPRDPPRPSPVPGMPPPPSAFVGGGSAGIGGYGSSSGYGGSTGYGGSGGASGGGAGGCGGGAASAPWRRSSSLLDSSSVVAAIASRPASGGSSDGSNACAGSHGSSHGSHNGNGNGNGSYGGYNGYGNYADASRPLEPSTHRSPQPQHPSQRASSARARQSWSQPESASAGAGGYYAGGRYSGGGNGGGSGSGNERHRQSFDKAQRPGSGTFGSGGGGGASGDPDMLRRSYSLTELDTSMYGGAAGAGTGHGGGGSQRASGAAAHGPGSGHTAPRSPRRGRSGSARPRVPSARAEAPAAASSILRSPRTAYSNTHLAQGGYGAGSTAKAGSGVSGADVETMLSRLRSATAMSSRYVPLYVPRGTGQSVGWGG</sequence>
<feature type="compositionally biased region" description="Basic and acidic residues" evidence="4">
    <location>
        <begin position="821"/>
        <end position="831"/>
    </location>
</feature>
<proteinExistence type="predicted"/>
<feature type="compositionally biased region" description="Gly residues" evidence="4">
    <location>
        <begin position="1068"/>
        <end position="1081"/>
    </location>
</feature>
<feature type="compositionally biased region" description="Low complexity" evidence="4">
    <location>
        <begin position="1082"/>
        <end position="1100"/>
    </location>
</feature>
<feature type="compositionally biased region" description="Low complexity" evidence="4">
    <location>
        <begin position="888"/>
        <end position="935"/>
    </location>
</feature>
<gene>
    <name evidence="5" type="ORF">HYH03_017239</name>
</gene>
<feature type="compositionally biased region" description="Acidic residues" evidence="4">
    <location>
        <begin position="756"/>
        <end position="766"/>
    </location>
</feature>
<feature type="region of interest" description="Disordered" evidence="4">
    <location>
        <begin position="724"/>
        <end position="1159"/>
    </location>
</feature>
<feature type="compositionally biased region" description="Gly residues" evidence="4">
    <location>
        <begin position="996"/>
        <end position="1017"/>
    </location>
</feature>
<dbReference type="InterPro" id="IPR004344">
    <property type="entry name" value="TTL/TTLL_fam"/>
</dbReference>
<dbReference type="GO" id="GO:0015631">
    <property type="term" value="F:tubulin binding"/>
    <property type="evidence" value="ECO:0007669"/>
    <property type="project" value="TreeGrafter"/>
</dbReference>
<dbReference type="Proteomes" id="UP000612055">
    <property type="component" value="Unassembled WGS sequence"/>
</dbReference>
<evidence type="ECO:0000256" key="4">
    <source>
        <dbReference type="SAM" id="MobiDB-lite"/>
    </source>
</evidence>
<feature type="compositionally biased region" description="Gly residues" evidence="4">
    <location>
        <begin position="847"/>
        <end position="887"/>
    </location>
</feature>
<evidence type="ECO:0000256" key="1">
    <source>
        <dbReference type="ARBA" id="ARBA00022598"/>
    </source>
</evidence>
<feature type="compositionally biased region" description="Low complexity" evidence="4">
    <location>
        <begin position="1107"/>
        <end position="1127"/>
    </location>
</feature>
<keyword evidence="3" id="KW-0067">ATP-binding</keyword>
<evidence type="ECO:0000313" key="6">
    <source>
        <dbReference type="Proteomes" id="UP000612055"/>
    </source>
</evidence>
<feature type="compositionally biased region" description="Basic and acidic residues" evidence="4">
    <location>
        <begin position="1019"/>
        <end position="1030"/>
    </location>
</feature>
<evidence type="ECO:0000313" key="5">
    <source>
        <dbReference type="EMBL" id="KAG2483918.1"/>
    </source>
</evidence>
<feature type="compositionally biased region" description="Pro residues" evidence="4">
    <location>
        <begin position="832"/>
        <end position="844"/>
    </location>
</feature>
<evidence type="ECO:0000256" key="2">
    <source>
        <dbReference type="ARBA" id="ARBA00022741"/>
    </source>
</evidence>
<dbReference type="PROSITE" id="PS51221">
    <property type="entry name" value="TTL"/>
    <property type="match status" value="1"/>
</dbReference>
<dbReference type="AlphaFoldDB" id="A0A835XH03"/>
<feature type="region of interest" description="Disordered" evidence="4">
    <location>
        <begin position="680"/>
        <end position="710"/>
    </location>
</feature>
<organism evidence="5 6">
    <name type="scientific">Edaphochlamys debaryana</name>
    <dbReference type="NCBI Taxonomy" id="47281"/>
    <lineage>
        <taxon>Eukaryota</taxon>
        <taxon>Viridiplantae</taxon>
        <taxon>Chlorophyta</taxon>
        <taxon>core chlorophytes</taxon>
        <taxon>Chlorophyceae</taxon>
        <taxon>CS clade</taxon>
        <taxon>Chlamydomonadales</taxon>
        <taxon>Chlamydomonadales incertae sedis</taxon>
        <taxon>Edaphochlamys</taxon>
    </lineage>
</organism>
<dbReference type="Gene3D" id="3.30.470.20">
    <property type="entry name" value="ATP-grasp fold, B domain"/>
    <property type="match status" value="1"/>
</dbReference>
<dbReference type="PANTHER" id="PTHR12241:SF147">
    <property type="entry name" value="TUBULIN POLYGLUTAMYLASE TTLL7"/>
    <property type="match status" value="1"/>
</dbReference>
<protein>
    <recommendedName>
        <fullName evidence="7">Tubulin-tyrosine ligase</fullName>
    </recommendedName>
</protein>
<feature type="compositionally biased region" description="Gly residues" evidence="4">
    <location>
        <begin position="936"/>
        <end position="950"/>
    </location>
</feature>
<dbReference type="GO" id="GO:0005524">
    <property type="term" value="F:ATP binding"/>
    <property type="evidence" value="ECO:0007669"/>
    <property type="project" value="UniProtKB-KW"/>
</dbReference>
<dbReference type="EMBL" id="JAEHOE010000162">
    <property type="protein sequence ID" value="KAG2483918.1"/>
    <property type="molecule type" value="Genomic_DNA"/>
</dbReference>
<name>A0A835XH03_9CHLO</name>
<feature type="compositionally biased region" description="Low complexity" evidence="4">
    <location>
        <begin position="975"/>
        <end position="995"/>
    </location>
</feature>
<dbReference type="OrthoDB" id="202825at2759"/>
<dbReference type="GO" id="GO:0036064">
    <property type="term" value="C:ciliary basal body"/>
    <property type="evidence" value="ECO:0007669"/>
    <property type="project" value="TreeGrafter"/>
</dbReference>
<feature type="compositionally biased region" description="Low complexity" evidence="4">
    <location>
        <begin position="776"/>
        <end position="788"/>
    </location>
</feature>
<keyword evidence="6" id="KW-1185">Reference proteome</keyword>
<reference evidence="5" key="1">
    <citation type="journal article" date="2020" name="bioRxiv">
        <title>Comparative genomics of Chlamydomonas.</title>
        <authorList>
            <person name="Craig R.J."/>
            <person name="Hasan A.R."/>
            <person name="Ness R.W."/>
            <person name="Keightley P.D."/>
        </authorList>
    </citation>
    <scope>NUCLEOTIDE SEQUENCE</scope>
    <source>
        <strain evidence="5">CCAP 11/70</strain>
    </source>
</reference>
<feature type="compositionally biased region" description="Gly residues" evidence="4">
    <location>
        <begin position="1035"/>
        <end position="1046"/>
    </location>
</feature>
<comment type="caution">
    <text evidence="5">The sequence shown here is derived from an EMBL/GenBank/DDBJ whole genome shotgun (WGS) entry which is preliminary data.</text>
</comment>
<keyword evidence="2" id="KW-0547">Nucleotide-binding</keyword>
<feature type="compositionally biased region" description="Gly residues" evidence="4">
    <location>
        <begin position="738"/>
        <end position="749"/>
    </location>
</feature>
<evidence type="ECO:0008006" key="7">
    <source>
        <dbReference type="Google" id="ProtNLM"/>
    </source>
</evidence>
<dbReference type="GO" id="GO:0000226">
    <property type="term" value="P:microtubule cytoskeleton organization"/>
    <property type="evidence" value="ECO:0007669"/>
    <property type="project" value="TreeGrafter"/>
</dbReference>
<feature type="compositionally biased region" description="Low complexity" evidence="4">
    <location>
        <begin position="800"/>
        <end position="820"/>
    </location>
</feature>
<dbReference type="Pfam" id="PF03133">
    <property type="entry name" value="TTL"/>
    <property type="match status" value="1"/>
</dbReference>
<dbReference type="SUPFAM" id="SSF56059">
    <property type="entry name" value="Glutathione synthetase ATP-binding domain-like"/>
    <property type="match status" value="1"/>
</dbReference>
<dbReference type="GO" id="GO:0070740">
    <property type="term" value="F:tubulin-glutamic acid ligase activity"/>
    <property type="evidence" value="ECO:0007669"/>
    <property type="project" value="TreeGrafter"/>
</dbReference>
<keyword evidence="1" id="KW-0436">Ligase</keyword>
<dbReference type="PANTHER" id="PTHR12241">
    <property type="entry name" value="TUBULIN POLYGLUTAMYLASE"/>
    <property type="match status" value="1"/>
</dbReference>
<evidence type="ECO:0000256" key="3">
    <source>
        <dbReference type="ARBA" id="ARBA00022840"/>
    </source>
</evidence>
<accession>A0A835XH03</accession>